<reference evidence="2" key="1">
    <citation type="submission" date="2021-02" db="EMBL/GenBank/DDBJ databases">
        <authorList>
            <person name="Palmer J.M."/>
        </authorList>
    </citation>
    <scope>NUCLEOTIDE SEQUENCE</scope>
    <source>
        <strain evidence="2">SCRP734</strain>
    </source>
</reference>
<protein>
    <submittedName>
        <fullName evidence="2">Uncharacterized protein</fullName>
    </submittedName>
</protein>
<feature type="compositionally biased region" description="Low complexity" evidence="1">
    <location>
        <begin position="74"/>
        <end position="86"/>
    </location>
</feature>
<dbReference type="AlphaFoldDB" id="A0A8T1V7J6"/>
<evidence type="ECO:0000256" key="1">
    <source>
        <dbReference type="SAM" id="MobiDB-lite"/>
    </source>
</evidence>
<keyword evidence="3" id="KW-1185">Reference proteome</keyword>
<comment type="caution">
    <text evidence="2">The sequence shown here is derived from an EMBL/GenBank/DDBJ whole genome shotgun (WGS) entry which is preliminary data.</text>
</comment>
<sequence>MLHRPDGIPGSTDACDRGTRVLPTGWWSIGKSKKCNSHALRVRSRIDFCMPSLPKVSAKVTTTPTSEITIEESTIPASTASSASTELRAPPASCNKANDTILQRKTESGLVFAIIDHQDAMPGYTYRVQWCDEPDGFRWDDTWEPGSST</sequence>
<evidence type="ECO:0000313" key="2">
    <source>
        <dbReference type="EMBL" id="KAG7377257.1"/>
    </source>
</evidence>
<dbReference type="Proteomes" id="UP000694044">
    <property type="component" value="Unassembled WGS sequence"/>
</dbReference>
<proteinExistence type="predicted"/>
<evidence type="ECO:0000313" key="3">
    <source>
        <dbReference type="Proteomes" id="UP000694044"/>
    </source>
</evidence>
<dbReference type="EMBL" id="JAGDFM010000555">
    <property type="protein sequence ID" value="KAG7377257.1"/>
    <property type="molecule type" value="Genomic_DNA"/>
</dbReference>
<feature type="region of interest" description="Disordered" evidence="1">
    <location>
        <begin position="74"/>
        <end position="93"/>
    </location>
</feature>
<gene>
    <name evidence="2" type="ORF">PHYPSEUDO_011947</name>
</gene>
<name>A0A8T1V7J6_9STRA</name>
<organism evidence="2 3">
    <name type="scientific">Phytophthora pseudosyringae</name>
    <dbReference type="NCBI Taxonomy" id="221518"/>
    <lineage>
        <taxon>Eukaryota</taxon>
        <taxon>Sar</taxon>
        <taxon>Stramenopiles</taxon>
        <taxon>Oomycota</taxon>
        <taxon>Peronosporomycetes</taxon>
        <taxon>Peronosporales</taxon>
        <taxon>Peronosporaceae</taxon>
        <taxon>Phytophthora</taxon>
    </lineage>
</organism>
<accession>A0A8T1V7J6</accession>